<name>A0A2T4UP81_9MICO</name>
<dbReference type="Proteomes" id="UP000241085">
    <property type="component" value="Unassembled WGS sequence"/>
</dbReference>
<dbReference type="EMBL" id="PZPL01000002">
    <property type="protein sequence ID" value="PTL71327.1"/>
    <property type="molecule type" value="Genomic_DNA"/>
</dbReference>
<accession>A0A2T4UP81</accession>
<dbReference type="RefSeq" id="WP_107576136.1">
    <property type="nucleotide sequence ID" value="NZ_PZPL01000002.1"/>
</dbReference>
<gene>
    <name evidence="1" type="ORF">C1I63_19080</name>
</gene>
<organism evidence="1 2">
    <name type="scientific">Rathayibacter caricis DSM 15933</name>
    <dbReference type="NCBI Taxonomy" id="1328867"/>
    <lineage>
        <taxon>Bacteria</taxon>
        <taxon>Bacillati</taxon>
        <taxon>Actinomycetota</taxon>
        <taxon>Actinomycetes</taxon>
        <taxon>Micrococcales</taxon>
        <taxon>Microbacteriaceae</taxon>
        <taxon>Rathayibacter</taxon>
    </lineage>
</organism>
<reference evidence="1 2" key="1">
    <citation type="submission" date="2018-03" db="EMBL/GenBank/DDBJ databases">
        <title>Bacteriophage NCPPB3778 and a type I-E CRISPR drive the evolution of the US Biological Select Agent, Rathayibacter toxicus.</title>
        <authorList>
            <person name="Davis E.W.II."/>
            <person name="Tabima J.F."/>
            <person name="Weisberg A.J."/>
            <person name="Dantas Lopes L."/>
            <person name="Wiseman M.S."/>
            <person name="Wiseman M.S."/>
            <person name="Pupko T."/>
            <person name="Belcher M.S."/>
            <person name="Sechler A.J."/>
            <person name="Tancos M.A."/>
            <person name="Schroeder B.K."/>
            <person name="Murray T.D."/>
            <person name="Luster D.G."/>
            <person name="Schneider W.L."/>
            <person name="Rogers E."/>
            <person name="Andreote F.D."/>
            <person name="Grunwald N.J."/>
            <person name="Putnam M.L."/>
            <person name="Chang J.H."/>
        </authorList>
    </citation>
    <scope>NUCLEOTIDE SEQUENCE [LARGE SCALE GENOMIC DNA]</scope>
    <source>
        <strain evidence="1 2">DSM 15933</strain>
    </source>
</reference>
<protein>
    <submittedName>
        <fullName evidence="1">Uncharacterized protein</fullName>
    </submittedName>
</protein>
<evidence type="ECO:0000313" key="2">
    <source>
        <dbReference type="Proteomes" id="UP000241085"/>
    </source>
</evidence>
<proteinExistence type="predicted"/>
<dbReference type="AlphaFoldDB" id="A0A2T4UP81"/>
<dbReference type="GeneID" id="55634204"/>
<comment type="caution">
    <text evidence="1">The sequence shown here is derived from an EMBL/GenBank/DDBJ whole genome shotgun (WGS) entry which is preliminary data.</text>
</comment>
<sequence length="94" mass="10705">MTLHLTRTHQNRWIARRPRSRSIAGIITLLNPGQVPPVFRAEARTPFTDERRLLQDSNTLEIAFARTIASHIRATEPASFIDERADVDDTEQVA</sequence>
<keyword evidence="2" id="KW-1185">Reference proteome</keyword>
<evidence type="ECO:0000313" key="1">
    <source>
        <dbReference type="EMBL" id="PTL71327.1"/>
    </source>
</evidence>